<sequence>MRRFYMLDIDLTNNKKETIDVTDLFKEWLGGTGVATKLLVDSCSPDIDPFAPEAPVIFAIGPLNNMFPVITKTVCLFKSPLTGNLGESHAGGRLGLSLYEAGYHVLRIKGKAKEPSYIVVKNDQVEVKQAYSLKGMSALATERVLRDREHGIGKRSIVRIGPAGERLSPIACAIVDSSRHFGRLGLGGVLGSKNIKALIISGNKYWRLIDRKLYNSLYHRIYKQVVESEAMAKYHDLGTAMNVVPLSIINGLPTRNFSQGFFEGADKISGEAFAEKHLAQQIACAGCQIGCIHMATFREAFDKKHHMYKTIKVSYDHELIFSWGSNLSIDSTETILKLLQIVEKQGWDAISMGGTLAWATDAFQHGVISEKHTLGEVLKFGDGETYLRVLTKIARSENEFYSDLEKGADFCARKYGATENSIVFGKNEAPGYVTGINAFLGYATGVRHSHLDSAGYSIDQKIASNPAPFEEQINSLYNEAIWRMVFNSLVGCLFARKIYDKETVLEALKSVGIEGWNSKSIDEIGHKIHGLKYKFKLDNGFSFDKLTLPEKLTNVYTTTGKLSKEAFRKGVELYRSLVEKDLELV</sequence>
<dbReference type="AlphaFoldDB" id="A0A0G2ZD52"/>
<dbReference type="EMBL" id="CP011232">
    <property type="protein sequence ID" value="AKI96743.1"/>
    <property type="molecule type" value="Genomic_DNA"/>
</dbReference>
<evidence type="ECO:0000313" key="10">
    <source>
        <dbReference type="EMBL" id="AKI96743.1"/>
    </source>
</evidence>
<dbReference type="Pfam" id="PF02730">
    <property type="entry name" value="AFOR_N"/>
    <property type="match status" value="1"/>
</dbReference>
<gene>
    <name evidence="10" type="ORF">IX53_01680</name>
</gene>
<feature type="domain" description="Aldehyde ferredoxin oxidoreductase N-terminal" evidence="9">
    <location>
        <begin position="3"/>
        <end position="204"/>
    </location>
</feature>
<dbReference type="SMART" id="SM00790">
    <property type="entry name" value="AFOR_N"/>
    <property type="match status" value="1"/>
</dbReference>
<organism evidence="10 11">
    <name type="scientific">Kosmotoga pacifica</name>
    <dbReference type="NCBI Taxonomy" id="1330330"/>
    <lineage>
        <taxon>Bacteria</taxon>
        <taxon>Thermotogati</taxon>
        <taxon>Thermotogota</taxon>
        <taxon>Thermotogae</taxon>
        <taxon>Kosmotogales</taxon>
        <taxon>Kosmotogaceae</taxon>
        <taxon>Kosmotoga</taxon>
    </lineage>
</organism>
<dbReference type="PATRIC" id="fig|1330330.3.peg.340"/>
<dbReference type="Gene3D" id="1.10.569.10">
    <property type="entry name" value="Aldehyde Ferredoxin Oxidoreductase Protein, subunit A, domain 2"/>
    <property type="match status" value="1"/>
</dbReference>
<dbReference type="PANTHER" id="PTHR30038">
    <property type="entry name" value="ALDEHYDE FERREDOXIN OXIDOREDUCTASE"/>
    <property type="match status" value="1"/>
</dbReference>
<keyword evidence="7" id="KW-0411">Iron-sulfur</keyword>
<reference evidence="10 11" key="1">
    <citation type="submission" date="2015-04" db="EMBL/GenBank/DDBJ databases">
        <title>Complete Genome Sequence of Kosmotoga pacifica SLHLJ1.</title>
        <authorList>
            <person name="Jiang L.J."/>
            <person name="Shao Z.Z."/>
            <person name="Jebbar M."/>
        </authorList>
    </citation>
    <scope>NUCLEOTIDE SEQUENCE [LARGE SCALE GENOMIC DNA]</scope>
    <source>
        <strain evidence="10 11">SLHLJ1</strain>
    </source>
</reference>
<dbReference type="InterPro" id="IPR013983">
    <property type="entry name" value="Ald_Fedxn_OxRdtase_N"/>
</dbReference>
<comment type="cofactor">
    <cofactor evidence="1">
        <name>[4Fe-4S] cluster</name>
        <dbReference type="ChEBI" id="CHEBI:49883"/>
    </cofactor>
</comment>
<dbReference type="Gene3D" id="1.10.599.10">
    <property type="entry name" value="Aldehyde Ferredoxin Oxidoreductase Protein, subunit A, domain 3"/>
    <property type="match status" value="1"/>
</dbReference>
<dbReference type="InterPro" id="IPR001203">
    <property type="entry name" value="OxRdtase_Ald_Fedxn_C"/>
</dbReference>
<dbReference type="PANTHER" id="PTHR30038:SF8">
    <property type="entry name" value="ALDEHYDE FERREDOXIN OXIDOREDUCTASE"/>
    <property type="match status" value="1"/>
</dbReference>
<keyword evidence="6" id="KW-0408">Iron</keyword>
<dbReference type="InterPro" id="IPR013985">
    <property type="entry name" value="Ald_Fedxn_OxRdtase_dom3"/>
</dbReference>
<dbReference type="Pfam" id="PF01314">
    <property type="entry name" value="AFOR_C"/>
    <property type="match status" value="1"/>
</dbReference>
<protein>
    <submittedName>
        <fullName evidence="10">Aldehyde:ferredoxin oxidoreductase</fullName>
    </submittedName>
</protein>
<dbReference type="InterPro" id="IPR013984">
    <property type="entry name" value="Ald_Fedxn_OxRdtase_dom2"/>
</dbReference>
<accession>A0A0G2ZD52</accession>
<dbReference type="GO" id="GO:0016625">
    <property type="term" value="F:oxidoreductase activity, acting on the aldehyde or oxo group of donors, iron-sulfur protein as acceptor"/>
    <property type="evidence" value="ECO:0007669"/>
    <property type="project" value="InterPro"/>
</dbReference>
<evidence type="ECO:0000313" key="11">
    <source>
        <dbReference type="Proteomes" id="UP000035159"/>
    </source>
</evidence>
<evidence type="ECO:0000256" key="2">
    <source>
        <dbReference type="ARBA" id="ARBA00011032"/>
    </source>
</evidence>
<evidence type="ECO:0000256" key="8">
    <source>
        <dbReference type="ARBA" id="ARBA00049934"/>
    </source>
</evidence>
<dbReference type="InterPro" id="IPR036503">
    <property type="entry name" value="Ald_Fedxn_OxRdtase_N_sf"/>
</dbReference>
<dbReference type="SUPFAM" id="SSF48310">
    <property type="entry name" value="Aldehyde ferredoxin oxidoreductase, C-terminal domains"/>
    <property type="match status" value="1"/>
</dbReference>
<keyword evidence="3" id="KW-0004">4Fe-4S</keyword>
<dbReference type="GO" id="GO:0046872">
    <property type="term" value="F:metal ion binding"/>
    <property type="evidence" value="ECO:0007669"/>
    <property type="project" value="UniProtKB-KW"/>
</dbReference>
<dbReference type="OrthoDB" id="9763894at2"/>
<keyword evidence="5" id="KW-0560">Oxidoreductase</keyword>
<comment type="similarity">
    <text evidence="2">Belongs to the AOR/FOR family.</text>
</comment>
<evidence type="ECO:0000256" key="4">
    <source>
        <dbReference type="ARBA" id="ARBA00022723"/>
    </source>
</evidence>
<evidence type="ECO:0000256" key="3">
    <source>
        <dbReference type="ARBA" id="ARBA00022485"/>
    </source>
</evidence>
<dbReference type="STRING" id="1330330.IX53_01680"/>
<comment type="cofactor">
    <cofactor evidence="8">
        <name>tungstopterin</name>
        <dbReference type="ChEBI" id="CHEBI:30402"/>
    </cofactor>
</comment>
<keyword evidence="11" id="KW-1185">Reference proteome</keyword>
<dbReference type="RefSeq" id="WP_047753878.1">
    <property type="nucleotide sequence ID" value="NZ_CAJUHA010000004.1"/>
</dbReference>
<keyword evidence="4" id="KW-0479">Metal-binding</keyword>
<dbReference type="Gene3D" id="3.60.9.10">
    <property type="entry name" value="Aldehyde ferredoxin oxidoreductase, N-terminal domain"/>
    <property type="match status" value="1"/>
</dbReference>
<dbReference type="SUPFAM" id="SSF56228">
    <property type="entry name" value="Aldehyde ferredoxin oxidoreductase, N-terminal domain"/>
    <property type="match status" value="1"/>
</dbReference>
<dbReference type="KEGG" id="kpf:IX53_01680"/>
<evidence type="ECO:0000259" key="9">
    <source>
        <dbReference type="SMART" id="SM00790"/>
    </source>
</evidence>
<evidence type="ECO:0000256" key="5">
    <source>
        <dbReference type="ARBA" id="ARBA00023002"/>
    </source>
</evidence>
<evidence type="ECO:0000256" key="1">
    <source>
        <dbReference type="ARBA" id="ARBA00001966"/>
    </source>
</evidence>
<dbReference type="InterPro" id="IPR051919">
    <property type="entry name" value="W-dependent_AOR"/>
</dbReference>
<dbReference type="Proteomes" id="UP000035159">
    <property type="component" value="Chromosome"/>
</dbReference>
<name>A0A0G2ZD52_9BACT</name>
<proteinExistence type="inferred from homology"/>
<dbReference type="InterPro" id="IPR036021">
    <property type="entry name" value="Tungsten_al_ferr_oxy-like_C"/>
</dbReference>
<dbReference type="GO" id="GO:0051539">
    <property type="term" value="F:4 iron, 4 sulfur cluster binding"/>
    <property type="evidence" value="ECO:0007669"/>
    <property type="project" value="UniProtKB-KW"/>
</dbReference>
<evidence type="ECO:0000256" key="6">
    <source>
        <dbReference type="ARBA" id="ARBA00023004"/>
    </source>
</evidence>
<dbReference type="GO" id="GO:0009055">
    <property type="term" value="F:electron transfer activity"/>
    <property type="evidence" value="ECO:0007669"/>
    <property type="project" value="InterPro"/>
</dbReference>
<evidence type="ECO:0000256" key="7">
    <source>
        <dbReference type="ARBA" id="ARBA00023014"/>
    </source>
</evidence>